<dbReference type="PaxDb" id="3880-AES81231"/>
<reference evidence="2" key="3">
    <citation type="submission" date="2015-04" db="UniProtKB">
        <authorList>
            <consortium name="EnsemblPlants"/>
        </authorList>
    </citation>
    <scope>IDENTIFICATION</scope>
    <source>
        <strain evidence="2">cv. Jemalong A17</strain>
    </source>
</reference>
<keyword evidence="1" id="KW-0472">Membrane</keyword>
<accession>G7KQU1</accession>
<organism evidence="1 3">
    <name type="scientific">Medicago truncatula</name>
    <name type="common">Barrel medic</name>
    <name type="synonym">Medicago tribuloides</name>
    <dbReference type="NCBI Taxonomy" id="3880"/>
    <lineage>
        <taxon>Eukaryota</taxon>
        <taxon>Viridiplantae</taxon>
        <taxon>Streptophyta</taxon>
        <taxon>Embryophyta</taxon>
        <taxon>Tracheophyta</taxon>
        <taxon>Spermatophyta</taxon>
        <taxon>Magnoliopsida</taxon>
        <taxon>eudicotyledons</taxon>
        <taxon>Gunneridae</taxon>
        <taxon>Pentapetalae</taxon>
        <taxon>rosids</taxon>
        <taxon>fabids</taxon>
        <taxon>Fabales</taxon>
        <taxon>Fabaceae</taxon>
        <taxon>Papilionoideae</taxon>
        <taxon>50 kb inversion clade</taxon>
        <taxon>NPAAA clade</taxon>
        <taxon>Hologalegina</taxon>
        <taxon>IRL clade</taxon>
        <taxon>Trifolieae</taxon>
        <taxon>Medicago</taxon>
    </lineage>
</organism>
<sequence length="78" mass="8623">MEVKALGAWGVSLEKGDNGKVWLGALRIKAGMGDWLSEVIKKKIVKGSATFFGKIIGVEINALKFIYPWLFAISKQRN</sequence>
<reference evidence="1 3" key="1">
    <citation type="journal article" date="2011" name="Nature">
        <title>The Medicago genome provides insight into the evolution of rhizobial symbioses.</title>
        <authorList>
            <person name="Young N.D."/>
            <person name="Debelle F."/>
            <person name="Oldroyd G.E."/>
            <person name="Geurts R."/>
            <person name="Cannon S.B."/>
            <person name="Udvardi M.K."/>
            <person name="Benedito V.A."/>
            <person name="Mayer K.F."/>
            <person name="Gouzy J."/>
            <person name="Schoof H."/>
            <person name="Van de Peer Y."/>
            <person name="Proost S."/>
            <person name="Cook D.R."/>
            <person name="Meyers B.C."/>
            <person name="Spannagl M."/>
            <person name="Cheung F."/>
            <person name="De Mita S."/>
            <person name="Krishnakumar V."/>
            <person name="Gundlach H."/>
            <person name="Zhou S."/>
            <person name="Mudge J."/>
            <person name="Bharti A.K."/>
            <person name="Murray J.D."/>
            <person name="Naoumkina M.A."/>
            <person name="Rosen B."/>
            <person name="Silverstein K.A."/>
            <person name="Tang H."/>
            <person name="Rombauts S."/>
            <person name="Zhao P.X."/>
            <person name="Zhou P."/>
            <person name="Barbe V."/>
            <person name="Bardou P."/>
            <person name="Bechner M."/>
            <person name="Bellec A."/>
            <person name="Berger A."/>
            <person name="Berges H."/>
            <person name="Bidwell S."/>
            <person name="Bisseling T."/>
            <person name="Choisne N."/>
            <person name="Couloux A."/>
            <person name="Denny R."/>
            <person name="Deshpande S."/>
            <person name="Dai X."/>
            <person name="Doyle J.J."/>
            <person name="Dudez A.M."/>
            <person name="Farmer A.D."/>
            <person name="Fouteau S."/>
            <person name="Franken C."/>
            <person name="Gibelin C."/>
            <person name="Gish J."/>
            <person name="Goldstein S."/>
            <person name="Gonzalez A.J."/>
            <person name="Green P.J."/>
            <person name="Hallab A."/>
            <person name="Hartog M."/>
            <person name="Hua A."/>
            <person name="Humphray S.J."/>
            <person name="Jeong D.H."/>
            <person name="Jing Y."/>
            <person name="Jocker A."/>
            <person name="Kenton S.M."/>
            <person name="Kim D.J."/>
            <person name="Klee K."/>
            <person name="Lai H."/>
            <person name="Lang C."/>
            <person name="Lin S."/>
            <person name="Macmil S.L."/>
            <person name="Magdelenat G."/>
            <person name="Matthews L."/>
            <person name="McCorrison J."/>
            <person name="Monaghan E.L."/>
            <person name="Mun J.H."/>
            <person name="Najar F.Z."/>
            <person name="Nicholson C."/>
            <person name="Noirot C."/>
            <person name="O'Bleness M."/>
            <person name="Paule C.R."/>
            <person name="Poulain J."/>
            <person name="Prion F."/>
            <person name="Qin B."/>
            <person name="Qu C."/>
            <person name="Retzel E.F."/>
            <person name="Riddle C."/>
            <person name="Sallet E."/>
            <person name="Samain S."/>
            <person name="Samson N."/>
            <person name="Sanders I."/>
            <person name="Saurat O."/>
            <person name="Scarpelli C."/>
            <person name="Schiex T."/>
            <person name="Segurens B."/>
            <person name="Severin A.J."/>
            <person name="Sherrier D.J."/>
            <person name="Shi R."/>
            <person name="Sims S."/>
            <person name="Singer S.R."/>
            <person name="Sinharoy S."/>
            <person name="Sterck L."/>
            <person name="Viollet A."/>
            <person name="Wang B.B."/>
            <person name="Wang K."/>
            <person name="Wang M."/>
            <person name="Wang X."/>
            <person name="Warfsmann J."/>
            <person name="Weissenbach J."/>
            <person name="White D.D."/>
            <person name="White J.D."/>
            <person name="Wiley G.B."/>
            <person name="Wincker P."/>
            <person name="Xing Y."/>
            <person name="Yang L."/>
            <person name="Yao Z."/>
            <person name="Ying F."/>
            <person name="Zhai J."/>
            <person name="Zhou L."/>
            <person name="Zuber A."/>
            <person name="Denarie J."/>
            <person name="Dixon R.A."/>
            <person name="May G.D."/>
            <person name="Schwartz D.C."/>
            <person name="Rogers J."/>
            <person name="Quetier F."/>
            <person name="Town C.D."/>
            <person name="Roe B.A."/>
        </authorList>
    </citation>
    <scope>NUCLEOTIDE SEQUENCE [LARGE SCALE GENOMIC DNA]</scope>
    <source>
        <strain evidence="1">A17</strain>
        <strain evidence="2 3">cv. Jemalong A17</strain>
    </source>
</reference>
<evidence type="ECO:0000313" key="1">
    <source>
        <dbReference type="EMBL" id="AES81231.1"/>
    </source>
</evidence>
<dbReference type="Proteomes" id="UP000002051">
    <property type="component" value="Unassembled WGS sequence"/>
</dbReference>
<proteinExistence type="predicted"/>
<evidence type="ECO:0000313" key="3">
    <source>
        <dbReference type="Proteomes" id="UP000002051"/>
    </source>
</evidence>
<dbReference type="EnsemblPlants" id="AES81231">
    <property type="protein sequence ID" value="AES81231"/>
    <property type="gene ID" value="MTR_7g090030"/>
</dbReference>
<gene>
    <name evidence="1" type="ordered locus">MTR_7g090030</name>
</gene>
<dbReference type="EMBL" id="CM001223">
    <property type="protein sequence ID" value="AES81231.1"/>
    <property type="molecule type" value="Genomic_DNA"/>
</dbReference>
<keyword evidence="1" id="KW-0812">Transmembrane</keyword>
<protein>
    <submittedName>
        <fullName evidence="1">Transmembrane protein, putative</fullName>
    </submittedName>
</protein>
<evidence type="ECO:0000313" key="2">
    <source>
        <dbReference type="EnsemblPlants" id="AES81231"/>
    </source>
</evidence>
<dbReference type="AlphaFoldDB" id="G7KQU1"/>
<dbReference type="HOGENOM" id="CLU_2625744_0_0_1"/>
<reference evidence="1 3" key="2">
    <citation type="journal article" date="2014" name="BMC Genomics">
        <title>An improved genome release (version Mt4.0) for the model legume Medicago truncatula.</title>
        <authorList>
            <person name="Tang H."/>
            <person name="Krishnakumar V."/>
            <person name="Bidwell S."/>
            <person name="Rosen B."/>
            <person name="Chan A."/>
            <person name="Zhou S."/>
            <person name="Gentzbittel L."/>
            <person name="Childs K.L."/>
            <person name="Yandell M."/>
            <person name="Gundlach H."/>
            <person name="Mayer K.F."/>
            <person name="Schwartz D.C."/>
            <person name="Town C.D."/>
        </authorList>
    </citation>
    <scope>GENOME REANNOTATION</scope>
    <source>
        <strain evidence="2 3">cv. Jemalong A17</strain>
    </source>
</reference>
<keyword evidence="3" id="KW-1185">Reference proteome</keyword>
<name>G7KQU1_MEDTR</name>